<name>E4YVM5_OIKDI</name>
<reference evidence="1" key="1">
    <citation type="journal article" date="2010" name="Science">
        <title>Plasticity of animal genome architecture unmasked by rapid evolution of a pelagic tunicate.</title>
        <authorList>
            <person name="Denoeud F."/>
            <person name="Henriet S."/>
            <person name="Mungpakdee S."/>
            <person name="Aury J.M."/>
            <person name="Da Silva C."/>
            <person name="Brinkmann H."/>
            <person name="Mikhaleva J."/>
            <person name="Olsen L.C."/>
            <person name="Jubin C."/>
            <person name="Canestro C."/>
            <person name="Bouquet J.M."/>
            <person name="Danks G."/>
            <person name="Poulain J."/>
            <person name="Campsteijn C."/>
            <person name="Adamski M."/>
            <person name="Cross I."/>
            <person name="Yadetie F."/>
            <person name="Muffato M."/>
            <person name="Louis A."/>
            <person name="Butcher S."/>
            <person name="Tsagkogeorga G."/>
            <person name="Konrad A."/>
            <person name="Singh S."/>
            <person name="Jensen M.F."/>
            <person name="Cong E.H."/>
            <person name="Eikeseth-Otteraa H."/>
            <person name="Noel B."/>
            <person name="Anthouard V."/>
            <person name="Porcel B.M."/>
            <person name="Kachouri-Lafond R."/>
            <person name="Nishino A."/>
            <person name="Ugolini M."/>
            <person name="Chourrout P."/>
            <person name="Nishida H."/>
            <person name="Aasland R."/>
            <person name="Huzurbazar S."/>
            <person name="Westhof E."/>
            <person name="Delsuc F."/>
            <person name="Lehrach H."/>
            <person name="Reinhardt R."/>
            <person name="Weissenbach J."/>
            <person name="Roy S.W."/>
            <person name="Artiguenave F."/>
            <person name="Postlethwait J.H."/>
            <person name="Manak J.R."/>
            <person name="Thompson E.M."/>
            <person name="Jaillon O."/>
            <person name="Du Pasquier L."/>
            <person name="Boudinot P."/>
            <person name="Liberles D.A."/>
            <person name="Volff J.N."/>
            <person name="Philippe H."/>
            <person name="Lenhard B."/>
            <person name="Roest Crollius H."/>
            <person name="Wincker P."/>
            <person name="Chourrout D."/>
        </authorList>
    </citation>
    <scope>NUCLEOTIDE SEQUENCE [LARGE SCALE GENOMIC DNA]</scope>
</reference>
<evidence type="ECO:0000313" key="1">
    <source>
        <dbReference type="EMBL" id="CBY39510.1"/>
    </source>
</evidence>
<protein>
    <submittedName>
        <fullName evidence="1">Uncharacterized protein</fullName>
    </submittedName>
</protein>
<organism evidence="1">
    <name type="scientific">Oikopleura dioica</name>
    <name type="common">Tunicate</name>
    <dbReference type="NCBI Taxonomy" id="34765"/>
    <lineage>
        <taxon>Eukaryota</taxon>
        <taxon>Metazoa</taxon>
        <taxon>Chordata</taxon>
        <taxon>Tunicata</taxon>
        <taxon>Appendicularia</taxon>
        <taxon>Copelata</taxon>
        <taxon>Oikopleuridae</taxon>
        <taxon>Oikopleura</taxon>
    </lineage>
</organism>
<sequence>MDDKTRKYLIKYMKKTGRTKTLEVLKRTSPQKQKDERKAPLKLSFQIIKAPERKEIVEVKKPKQEKMKNSKDGIGLDDFEKKKKAKIPDNFKQIVSKFGLPEEHIDFFYEYRDKFVWEIKEKKKVYCTAQGCNFLAPSFPNSLVEHMAECHNYGEYPCSRVAISDRQNRHFRIGRNSVGRAVNFCRQNRQKSARSGNRRNFFVGSAVGRQNRNFLPKLPPCRAVRMTVNLSLTLKSACENMKLNFTELEDEED</sequence>
<proteinExistence type="predicted"/>
<dbReference type="AlphaFoldDB" id="E4YVM5"/>
<accession>E4YVM5</accession>
<dbReference type="Proteomes" id="UP000011014">
    <property type="component" value="Unassembled WGS sequence"/>
</dbReference>
<dbReference type="EMBL" id="FN655558">
    <property type="protein sequence ID" value="CBY39510.1"/>
    <property type="molecule type" value="Genomic_DNA"/>
</dbReference>
<gene>
    <name evidence="1" type="ORF">GSOID_T00020081001</name>
</gene>